<dbReference type="GO" id="GO:0016301">
    <property type="term" value="F:kinase activity"/>
    <property type="evidence" value="ECO:0007669"/>
    <property type="project" value="UniProtKB-KW"/>
</dbReference>
<dbReference type="InterPro" id="IPR050482">
    <property type="entry name" value="Sensor_HK_TwoCompSys"/>
</dbReference>
<proteinExistence type="predicted"/>
<organism evidence="5 6">
    <name type="scientific">Lentzea atacamensis</name>
    <dbReference type="NCBI Taxonomy" id="531938"/>
    <lineage>
        <taxon>Bacteria</taxon>
        <taxon>Bacillati</taxon>
        <taxon>Actinomycetota</taxon>
        <taxon>Actinomycetes</taxon>
        <taxon>Pseudonocardiales</taxon>
        <taxon>Pseudonocardiaceae</taxon>
        <taxon>Lentzea</taxon>
    </lineage>
</organism>
<dbReference type="Gene3D" id="3.30.565.10">
    <property type="entry name" value="Histidine kinase-like ATPase, C-terminal domain"/>
    <property type="match status" value="1"/>
</dbReference>
<keyword evidence="1" id="KW-0808">Transferase</keyword>
<dbReference type="Proteomes" id="UP000246005">
    <property type="component" value="Unassembled WGS sequence"/>
</dbReference>
<dbReference type="Pfam" id="PF02518">
    <property type="entry name" value="HATPase_c"/>
    <property type="match status" value="1"/>
</dbReference>
<dbReference type="CDD" id="cd16917">
    <property type="entry name" value="HATPase_UhpB-NarQ-NarX-like"/>
    <property type="match status" value="1"/>
</dbReference>
<dbReference type="InterPro" id="IPR036890">
    <property type="entry name" value="HATPase_C_sf"/>
</dbReference>
<dbReference type="InterPro" id="IPR003594">
    <property type="entry name" value="HATPase_dom"/>
</dbReference>
<evidence type="ECO:0000313" key="5">
    <source>
        <dbReference type="EMBL" id="PWK84946.1"/>
    </source>
</evidence>
<protein>
    <submittedName>
        <fullName evidence="5">Histidine kinase/DNA gyrase B/HSP90-like ATPase</fullName>
    </submittedName>
</protein>
<dbReference type="SMART" id="SM00387">
    <property type="entry name" value="HATPase_c"/>
    <property type="match status" value="1"/>
</dbReference>
<dbReference type="PANTHER" id="PTHR24421">
    <property type="entry name" value="NITRATE/NITRITE SENSOR PROTEIN NARX-RELATED"/>
    <property type="match status" value="1"/>
</dbReference>
<keyword evidence="3" id="KW-0902">Two-component regulatory system</keyword>
<evidence type="ECO:0000313" key="6">
    <source>
        <dbReference type="Proteomes" id="UP000246005"/>
    </source>
</evidence>
<reference evidence="5 6" key="1">
    <citation type="submission" date="2018-05" db="EMBL/GenBank/DDBJ databases">
        <title>Genomic Encyclopedia of Type Strains, Phase IV (KMG-IV): sequencing the most valuable type-strain genomes for metagenomic binning, comparative biology and taxonomic classification.</title>
        <authorList>
            <person name="Goeker M."/>
        </authorList>
    </citation>
    <scope>NUCLEOTIDE SEQUENCE [LARGE SCALE GENOMIC DNA]</scope>
    <source>
        <strain evidence="5 6">DSM 45480</strain>
    </source>
</reference>
<dbReference type="AlphaFoldDB" id="A0A316HW76"/>
<comment type="caution">
    <text evidence="5">The sequence shown here is derived from an EMBL/GenBank/DDBJ whole genome shotgun (WGS) entry which is preliminary data.</text>
</comment>
<dbReference type="GO" id="GO:0000160">
    <property type="term" value="P:phosphorelay signal transduction system"/>
    <property type="evidence" value="ECO:0007669"/>
    <property type="project" value="UniProtKB-KW"/>
</dbReference>
<dbReference type="EMBL" id="QGHB01000007">
    <property type="protein sequence ID" value="PWK84946.1"/>
    <property type="molecule type" value="Genomic_DNA"/>
</dbReference>
<name>A0A316HW76_9PSEU</name>
<dbReference type="RefSeq" id="WP_170155057.1">
    <property type="nucleotide sequence ID" value="NZ_QGHB01000007.1"/>
</dbReference>
<accession>A0A316HW76</accession>
<gene>
    <name evidence="5" type="ORF">C8D88_107153</name>
</gene>
<keyword evidence="2 5" id="KW-0418">Kinase</keyword>
<dbReference type="SUPFAM" id="SSF55874">
    <property type="entry name" value="ATPase domain of HSP90 chaperone/DNA topoisomerase II/histidine kinase"/>
    <property type="match status" value="1"/>
</dbReference>
<dbReference type="PANTHER" id="PTHR24421:SF58">
    <property type="entry name" value="SIGNAL TRANSDUCTION HISTIDINE-PROTEIN KINASE_PHOSPHATASE UHPB"/>
    <property type="match status" value="1"/>
</dbReference>
<sequence length="102" mass="10469">MTDNKVFLPRFGAVCGGRAAQEGITNSRRHAAATRIAVTVDLGAERARLTVADDGRGMGAAVEGFGLLGMRERVALAGGRVDLASTSSGTRLTVTIPAARTA</sequence>
<evidence type="ECO:0000259" key="4">
    <source>
        <dbReference type="SMART" id="SM00387"/>
    </source>
</evidence>
<feature type="domain" description="Histidine kinase/HSP90-like ATPase" evidence="4">
    <location>
        <begin position="11"/>
        <end position="100"/>
    </location>
</feature>
<evidence type="ECO:0000256" key="3">
    <source>
        <dbReference type="ARBA" id="ARBA00023012"/>
    </source>
</evidence>
<evidence type="ECO:0000256" key="2">
    <source>
        <dbReference type="ARBA" id="ARBA00022777"/>
    </source>
</evidence>
<evidence type="ECO:0000256" key="1">
    <source>
        <dbReference type="ARBA" id="ARBA00022679"/>
    </source>
</evidence>